<evidence type="ECO:0000256" key="5">
    <source>
        <dbReference type="ARBA" id="ARBA00022692"/>
    </source>
</evidence>
<dbReference type="SUPFAM" id="SSF56954">
    <property type="entry name" value="Outer membrane efflux proteins (OEP)"/>
    <property type="match status" value="1"/>
</dbReference>
<reference evidence="10 11" key="1">
    <citation type="submission" date="2024-05" db="EMBL/GenBank/DDBJ databases">
        <authorList>
            <person name="Duchaud E."/>
        </authorList>
    </citation>
    <scope>NUCLEOTIDE SEQUENCE [LARGE SCALE GENOMIC DNA]</scope>
    <source>
        <strain evidence="10">Ena-SAMPLE-TAB-13-05-2024-13:56:06:370-140302</strain>
    </source>
</reference>
<evidence type="ECO:0000256" key="6">
    <source>
        <dbReference type="ARBA" id="ARBA00023136"/>
    </source>
</evidence>
<dbReference type="PANTHER" id="PTHR30026:SF20">
    <property type="entry name" value="OUTER MEMBRANE PROTEIN TOLC"/>
    <property type="match status" value="1"/>
</dbReference>
<proteinExistence type="inferred from homology"/>
<keyword evidence="3" id="KW-0813">Transport</keyword>
<evidence type="ECO:0000256" key="7">
    <source>
        <dbReference type="ARBA" id="ARBA00023237"/>
    </source>
</evidence>
<keyword evidence="11" id="KW-1185">Reference proteome</keyword>
<evidence type="ECO:0000256" key="1">
    <source>
        <dbReference type="ARBA" id="ARBA00004442"/>
    </source>
</evidence>
<accession>A0ABM9P509</accession>
<keyword evidence="7" id="KW-0998">Cell outer membrane</keyword>
<dbReference type="Proteomes" id="UP001497416">
    <property type="component" value="Unassembled WGS sequence"/>
</dbReference>
<evidence type="ECO:0000256" key="8">
    <source>
        <dbReference type="SAM" id="Coils"/>
    </source>
</evidence>
<evidence type="ECO:0000256" key="9">
    <source>
        <dbReference type="SAM" id="SignalP"/>
    </source>
</evidence>
<comment type="similarity">
    <text evidence="2">Belongs to the outer membrane factor (OMF) (TC 1.B.17) family.</text>
</comment>
<keyword evidence="8" id="KW-0175">Coiled coil</keyword>
<gene>
    <name evidence="10" type="ORF">T190607A01A_40396</name>
</gene>
<sequence length="442" mass="49880">MMRKQIISTLGVLLVSTSFYAQEVLSKEKAFELTMANNYDIKVTKNNLATAENNKSIYNSGYLPTVTGNAGARYTNNDTDLEFQDGTVNSVAGAESENYNASIGLDYVIFNGFSRQNTFKRLKESYNLSELQARQVMENTIITLFIAYYEVGRLTENENTQKAALTISKKRLERAKYGFDYGQRTKLDVLNAEVDVNNDSISYIDIQRQLNNAKRDLNVVLGRDVNTPVTVDTKVLYDANMNLTDILTEAKTKNANLLQSKKNIELSKLDVKINKSGWMPNVSLTSSYAWNRNTGDATNAFSPISNTQTGLSAGVNLSWNLFDGGRTRTNVKNAKIAVENQEIRKSQLQDQLERDVNNAWETYQNRLFALKAQEQNVLTNKLNFERSNERYKLGQISSIDFRQAQINLINAELSRNNAKFVAKNAELQLLQLAGVILEHNNF</sequence>
<dbReference type="InterPro" id="IPR051906">
    <property type="entry name" value="TolC-like"/>
</dbReference>
<feature type="chain" id="PRO_5045784338" evidence="9">
    <location>
        <begin position="22"/>
        <end position="442"/>
    </location>
</feature>
<evidence type="ECO:0000256" key="2">
    <source>
        <dbReference type="ARBA" id="ARBA00007613"/>
    </source>
</evidence>
<feature type="coiled-coil region" evidence="8">
    <location>
        <begin position="331"/>
        <end position="358"/>
    </location>
</feature>
<dbReference type="Gene3D" id="1.20.1600.10">
    <property type="entry name" value="Outer membrane efflux proteins (OEP)"/>
    <property type="match status" value="1"/>
</dbReference>
<dbReference type="EMBL" id="CAXIXY010000006">
    <property type="protein sequence ID" value="CAL2092331.1"/>
    <property type="molecule type" value="Genomic_DNA"/>
</dbReference>
<evidence type="ECO:0000313" key="10">
    <source>
        <dbReference type="EMBL" id="CAL2092331.1"/>
    </source>
</evidence>
<evidence type="ECO:0000313" key="11">
    <source>
        <dbReference type="Proteomes" id="UP001497416"/>
    </source>
</evidence>
<comment type="caution">
    <text evidence="10">The sequence shown here is derived from an EMBL/GenBank/DDBJ whole genome shotgun (WGS) entry which is preliminary data.</text>
</comment>
<keyword evidence="5" id="KW-0812">Transmembrane</keyword>
<protein>
    <submittedName>
        <fullName evidence="10">Outer membrane protein</fullName>
    </submittedName>
</protein>
<evidence type="ECO:0000256" key="4">
    <source>
        <dbReference type="ARBA" id="ARBA00022452"/>
    </source>
</evidence>
<keyword evidence="6" id="KW-0472">Membrane</keyword>
<dbReference type="Pfam" id="PF02321">
    <property type="entry name" value="OEP"/>
    <property type="match status" value="2"/>
</dbReference>
<evidence type="ECO:0000256" key="3">
    <source>
        <dbReference type="ARBA" id="ARBA00022448"/>
    </source>
</evidence>
<keyword evidence="9" id="KW-0732">Signal</keyword>
<organism evidence="10 11">
    <name type="scientific">Tenacibaculum platacis</name>
    <dbReference type="NCBI Taxonomy" id="3137852"/>
    <lineage>
        <taxon>Bacteria</taxon>
        <taxon>Pseudomonadati</taxon>
        <taxon>Bacteroidota</taxon>
        <taxon>Flavobacteriia</taxon>
        <taxon>Flavobacteriales</taxon>
        <taxon>Flavobacteriaceae</taxon>
        <taxon>Tenacibaculum</taxon>
    </lineage>
</organism>
<feature type="signal peptide" evidence="9">
    <location>
        <begin position="1"/>
        <end position="21"/>
    </location>
</feature>
<name>A0ABM9P509_9FLAO</name>
<dbReference type="InterPro" id="IPR003423">
    <property type="entry name" value="OMP_efflux"/>
</dbReference>
<keyword evidence="4" id="KW-1134">Transmembrane beta strand</keyword>
<comment type="subcellular location">
    <subcellularLocation>
        <location evidence="1">Cell outer membrane</location>
    </subcellularLocation>
</comment>
<dbReference type="PANTHER" id="PTHR30026">
    <property type="entry name" value="OUTER MEMBRANE PROTEIN TOLC"/>
    <property type="match status" value="1"/>
</dbReference>